<gene>
    <name evidence="2" type="ORF">N782_10325</name>
</gene>
<dbReference type="Proteomes" id="UP000030147">
    <property type="component" value="Unassembled WGS sequence"/>
</dbReference>
<dbReference type="OrthoDB" id="2657646at2"/>
<dbReference type="eggNOG" id="ENOG5033328">
    <property type="taxonomic scope" value="Bacteria"/>
</dbReference>
<comment type="caution">
    <text evidence="2">The sequence shown here is derived from an EMBL/GenBank/DDBJ whole genome shotgun (WGS) entry which is preliminary data.</text>
</comment>
<dbReference type="EMBL" id="AVBF01000022">
    <property type="protein sequence ID" value="KGP72864.1"/>
    <property type="molecule type" value="Genomic_DNA"/>
</dbReference>
<keyword evidence="1" id="KW-0812">Transmembrane</keyword>
<keyword evidence="3" id="KW-1185">Reference proteome</keyword>
<proteinExistence type="predicted"/>
<sequence>MSKPIYCDKCNQEITVRDDLVTALMVVEVVPYHEACYAKDLKGAKTFFLDNQPLNGFSGNITFIFAIIIGLLWLLIADGGSKAASLLALIPIGFRIYAYLTYERHVEK</sequence>
<keyword evidence="1" id="KW-1133">Transmembrane helix</keyword>
<protein>
    <recommendedName>
        <fullName evidence="4">Permease</fullName>
    </recommendedName>
</protein>
<keyword evidence="1" id="KW-0472">Membrane</keyword>
<accession>A0A0A2TBH6</accession>
<name>A0A0A2TBH6_9BACI</name>
<reference evidence="2 3" key="1">
    <citation type="journal article" date="2015" name="Stand. Genomic Sci.">
        <title>High quality draft genome sequence of the moderately halophilic bacterium Pontibacillus yanchengensis Y32(T) and comparison among Pontibacillus genomes.</title>
        <authorList>
            <person name="Huang J."/>
            <person name="Qiao Z.X."/>
            <person name="Tang J.W."/>
            <person name="Wang G."/>
        </authorList>
    </citation>
    <scope>NUCLEOTIDE SEQUENCE [LARGE SCALE GENOMIC DNA]</scope>
    <source>
        <strain evidence="2 3">Y32</strain>
    </source>
</reference>
<dbReference type="AlphaFoldDB" id="A0A0A2TBH6"/>
<evidence type="ECO:0000256" key="1">
    <source>
        <dbReference type="SAM" id="Phobius"/>
    </source>
</evidence>
<evidence type="ECO:0000313" key="2">
    <source>
        <dbReference type="EMBL" id="KGP72864.1"/>
    </source>
</evidence>
<evidence type="ECO:0008006" key="4">
    <source>
        <dbReference type="Google" id="ProtNLM"/>
    </source>
</evidence>
<organism evidence="2 3">
    <name type="scientific">Pontibacillus yanchengensis Y32</name>
    <dbReference type="NCBI Taxonomy" id="1385514"/>
    <lineage>
        <taxon>Bacteria</taxon>
        <taxon>Bacillati</taxon>
        <taxon>Bacillota</taxon>
        <taxon>Bacilli</taxon>
        <taxon>Bacillales</taxon>
        <taxon>Bacillaceae</taxon>
        <taxon>Pontibacillus</taxon>
    </lineage>
</organism>
<feature type="transmembrane region" description="Helical" evidence="1">
    <location>
        <begin position="57"/>
        <end position="76"/>
    </location>
</feature>
<evidence type="ECO:0000313" key="3">
    <source>
        <dbReference type="Proteomes" id="UP000030147"/>
    </source>
</evidence>
<dbReference type="RefSeq" id="WP_036819030.1">
    <property type="nucleotide sequence ID" value="NZ_AVBF01000022.1"/>
</dbReference>